<evidence type="ECO:0000313" key="4">
    <source>
        <dbReference type="EMBL" id="KYC52073.1"/>
    </source>
</evidence>
<evidence type="ECO:0000256" key="1">
    <source>
        <dbReference type="ARBA" id="ARBA00023125"/>
    </source>
</evidence>
<dbReference type="Gene3D" id="1.10.357.10">
    <property type="entry name" value="Tetracycline Repressor, domain 2"/>
    <property type="match status" value="1"/>
</dbReference>
<dbReference type="InterPro" id="IPR009057">
    <property type="entry name" value="Homeodomain-like_sf"/>
</dbReference>
<dbReference type="Pfam" id="PF00440">
    <property type="entry name" value="TetR_N"/>
    <property type="match status" value="1"/>
</dbReference>
<evidence type="ECO:0000313" key="5">
    <source>
        <dbReference type="Proteomes" id="UP000075578"/>
    </source>
</evidence>
<dbReference type="GO" id="GO:0003677">
    <property type="term" value="F:DNA binding"/>
    <property type="evidence" value="ECO:0007669"/>
    <property type="project" value="UniProtKB-UniRule"/>
</dbReference>
<proteinExistence type="predicted"/>
<sequence>MPKVVPGYREEAKNRIIKKSVKYFSKNGYHKTKMAEIADSLGVSKAALYQYFESKEELFTQVMQYYVDSIQGELIAFLKSKHPKEIMTDDFFDILFDIKSNETRDNTVLIDGLFPPLDFNLAISELITSNPSMKNKMTKHYKEVIRLLSDYFEEYKKNGVIKKEVDTSSMAMGIMSLQDGLMTAILMGIEIHEIKRTWKDITKMILRTSFVESDF</sequence>
<comment type="caution">
    <text evidence="4">The sequence shown here is derived from an EMBL/GenBank/DDBJ whole genome shotgun (WGS) entry which is preliminary data.</text>
</comment>
<dbReference type="InterPro" id="IPR036271">
    <property type="entry name" value="Tet_transcr_reg_TetR-rel_C_sf"/>
</dbReference>
<accession>A0A150J4C4</accession>
<name>A0A150J4C4_9EURY</name>
<protein>
    <submittedName>
        <fullName evidence="4">DNA-binding transcriptional repressor AcrR</fullName>
    </submittedName>
</protein>
<feature type="domain" description="HTH tetR-type" evidence="3">
    <location>
        <begin position="10"/>
        <end position="70"/>
    </location>
</feature>
<dbReference type="SUPFAM" id="SSF46689">
    <property type="entry name" value="Homeodomain-like"/>
    <property type="match status" value="1"/>
</dbReference>
<dbReference type="EMBL" id="LNGD01000042">
    <property type="protein sequence ID" value="KYC52073.1"/>
    <property type="molecule type" value="Genomic_DNA"/>
</dbReference>
<dbReference type="PANTHER" id="PTHR43479:SF11">
    <property type="entry name" value="ACREF_ENVCD OPERON REPRESSOR-RELATED"/>
    <property type="match status" value="1"/>
</dbReference>
<keyword evidence="1 2" id="KW-0238">DNA-binding</keyword>
<dbReference type="InterPro" id="IPR050624">
    <property type="entry name" value="HTH-type_Tx_Regulator"/>
</dbReference>
<evidence type="ECO:0000259" key="3">
    <source>
        <dbReference type="PROSITE" id="PS50977"/>
    </source>
</evidence>
<organism evidence="4 5">
    <name type="scientific">Candidatus Methanofastidiosum methylothiophilum</name>
    <dbReference type="NCBI Taxonomy" id="1705564"/>
    <lineage>
        <taxon>Archaea</taxon>
        <taxon>Methanobacteriati</taxon>
        <taxon>Methanobacteriota</taxon>
        <taxon>Stenosarchaea group</taxon>
        <taxon>Candidatus Methanofastidiosia</taxon>
        <taxon>Candidatus Methanofastidiosales</taxon>
        <taxon>Candidatus Methanofastidiosaceae</taxon>
        <taxon>Candidatus Methanofastidiosum</taxon>
    </lineage>
</organism>
<dbReference type="SUPFAM" id="SSF48498">
    <property type="entry name" value="Tetracyclin repressor-like, C-terminal domain"/>
    <property type="match status" value="1"/>
</dbReference>
<reference evidence="4 5" key="1">
    <citation type="journal article" date="2016" name="ISME J.">
        <title>Chasing the elusive Euryarchaeota class WSA2: genomes reveal a uniquely fastidious methyl-reducing methanogen.</title>
        <authorList>
            <person name="Nobu M.K."/>
            <person name="Narihiro T."/>
            <person name="Kuroda K."/>
            <person name="Mei R."/>
            <person name="Liu W.T."/>
        </authorList>
    </citation>
    <scope>NUCLEOTIDE SEQUENCE [LARGE SCALE GENOMIC DNA]</scope>
    <source>
        <strain evidence="4">U1lsi0528_Bin089</strain>
    </source>
</reference>
<dbReference type="PROSITE" id="PS50977">
    <property type="entry name" value="HTH_TETR_2"/>
    <property type="match status" value="1"/>
</dbReference>
<dbReference type="Proteomes" id="UP000075578">
    <property type="component" value="Unassembled WGS sequence"/>
</dbReference>
<gene>
    <name evidence="4" type="ORF">AMQ74_00874</name>
</gene>
<evidence type="ECO:0000256" key="2">
    <source>
        <dbReference type="PROSITE-ProRule" id="PRU00335"/>
    </source>
</evidence>
<dbReference type="InterPro" id="IPR001647">
    <property type="entry name" value="HTH_TetR"/>
</dbReference>
<dbReference type="Gene3D" id="1.10.10.60">
    <property type="entry name" value="Homeodomain-like"/>
    <property type="match status" value="1"/>
</dbReference>
<feature type="DNA-binding region" description="H-T-H motif" evidence="2">
    <location>
        <begin position="33"/>
        <end position="52"/>
    </location>
</feature>
<dbReference type="PANTHER" id="PTHR43479">
    <property type="entry name" value="ACREF/ENVCD OPERON REPRESSOR-RELATED"/>
    <property type="match status" value="1"/>
</dbReference>
<dbReference type="AlphaFoldDB" id="A0A150J4C4"/>
<dbReference type="PRINTS" id="PR00455">
    <property type="entry name" value="HTHTETR"/>
</dbReference>